<protein>
    <submittedName>
        <fullName evidence="2">Uncharacterized protein</fullName>
    </submittedName>
</protein>
<evidence type="ECO:0000256" key="1">
    <source>
        <dbReference type="SAM" id="MobiDB-lite"/>
    </source>
</evidence>
<name>A0AAD7KC99_9AGAR</name>
<dbReference type="AlphaFoldDB" id="A0AAD7KC99"/>
<proteinExistence type="predicted"/>
<accession>A0AAD7KC99</accession>
<reference evidence="2" key="1">
    <citation type="submission" date="2023-03" db="EMBL/GenBank/DDBJ databases">
        <title>Massive genome expansion in bonnet fungi (Mycena s.s.) driven by repeated elements and novel gene families across ecological guilds.</title>
        <authorList>
            <consortium name="Lawrence Berkeley National Laboratory"/>
            <person name="Harder C.B."/>
            <person name="Miyauchi S."/>
            <person name="Viragh M."/>
            <person name="Kuo A."/>
            <person name="Thoen E."/>
            <person name="Andreopoulos B."/>
            <person name="Lu D."/>
            <person name="Skrede I."/>
            <person name="Drula E."/>
            <person name="Henrissat B."/>
            <person name="Morin E."/>
            <person name="Kohler A."/>
            <person name="Barry K."/>
            <person name="LaButti K."/>
            <person name="Morin E."/>
            <person name="Salamov A."/>
            <person name="Lipzen A."/>
            <person name="Mereny Z."/>
            <person name="Hegedus B."/>
            <person name="Baldrian P."/>
            <person name="Stursova M."/>
            <person name="Weitz H."/>
            <person name="Taylor A."/>
            <person name="Grigoriev I.V."/>
            <person name="Nagy L.G."/>
            <person name="Martin F."/>
            <person name="Kauserud H."/>
        </authorList>
    </citation>
    <scope>NUCLEOTIDE SEQUENCE</scope>
    <source>
        <strain evidence="2">CBHHK188m</strain>
    </source>
</reference>
<comment type="caution">
    <text evidence="2">The sequence shown here is derived from an EMBL/GenBank/DDBJ whole genome shotgun (WGS) entry which is preliminary data.</text>
</comment>
<evidence type="ECO:0000313" key="2">
    <source>
        <dbReference type="EMBL" id="KAJ7780089.1"/>
    </source>
</evidence>
<feature type="compositionally biased region" description="Basic residues" evidence="1">
    <location>
        <begin position="35"/>
        <end position="47"/>
    </location>
</feature>
<organism evidence="2 3">
    <name type="scientific">Mycena maculata</name>
    <dbReference type="NCBI Taxonomy" id="230809"/>
    <lineage>
        <taxon>Eukaryota</taxon>
        <taxon>Fungi</taxon>
        <taxon>Dikarya</taxon>
        <taxon>Basidiomycota</taxon>
        <taxon>Agaricomycotina</taxon>
        <taxon>Agaricomycetes</taxon>
        <taxon>Agaricomycetidae</taxon>
        <taxon>Agaricales</taxon>
        <taxon>Marasmiineae</taxon>
        <taxon>Mycenaceae</taxon>
        <taxon>Mycena</taxon>
    </lineage>
</organism>
<keyword evidence="3" id="KW-1185">Reference proteome</keyword>
<sequence length="187" mass="20104">MHRTATVSSDACNARPRPPSADFSAAPIRREKPAPHCRRNRAPRTPRAKPSPPSSPASMCIPTSTAAAVLDALLAFLEAHAPLAPNLRRLYIEYLTRAATSSRSPSLALPARITHLELRFSFRPGHAEEMVGGATCRVESAVGYGVDHPRRGGRPQGCGAGVSEHAGARGRNWMVIFVGRKVICRTP</sequence>
<evidence type="ECO:0000313" key="3">
    <source>
        <dbReference type="Proteomes" id="UP001215280"/>
    </source>
</evidence>
<feature type="compositionally biased region" description="Polar residues" evidence="1">
    <location>
        <begin position="1"/>
        <end position="11"/>
    </location>
</feature>
<dbReference type="EMBL" id="JARJLG010000006">
    <property type="protein sequence ID" value="KAJ7780089.1"/>
    <property type="molecule type" value="Genomic_DNA"/>
</dbReference>
<feature type="region of interest" description="Disordered" evidence="1">
    <location>
        <begin position="1"/>
        <end position="59"/>
    </location>
</feature>
<gene>
    <name evidence="2" type="ORF">DFH07DRAFT_793698</name>
</gene>
<dbReference type="Proteomes" id="UP001215280">
    <property type="component" value="Unassembled WGS sequence"/>
</dbReference>